<sequence length="232" mass="25480">MDDEDALLRAICAHPDEDTPRLAFADWLSERGGAVNTAWANGIRAQVWLASGSTDTAGVLQSRVFESAYGLEKLRERLGIDCVGADQWERGFPTQLVGDFPAMASVWERLADRVPCRVLHLSSMSDAAVAEFVTWPALDRLTELDLGAWYSPVGTFGEVALRCVAECPALRGLRSLFMGPLNLTNAGAAAILNSPHLFRLQHLQLRRTHDSPNLTWYTETRLRAGFGADVVV</sequence>
<dbReference type="AlphaFoldDB" id="A0A6P2CVM3"/>
<dbReference type="EMBL" id="LR593886">
    <property type="protein sequence ID" value="VTR93021.1"/>
    <property type="molecule type" value="Genomic_DNA"/>
</dbReference>
<evidence type="ECO:0008006" key="3">
    <source>
        <dbReference type="Google" id="ProtNLM"/>
    </source>
</evidence>
<dbReference type="InterPro" id="IPR014338">
    <property type="entry name" value="CHP02996_rpt-companion-dom"/>
</dbReference>
<dbReference type="Proteomes" id="UP000464178">
    <property type="component" value="Chromosome"/>
</dbReference>
<organism evidence="1 2">
    <name type="scientific">Gemmata massiliana</name>
    <dbReference type="NCBI Taxonomy" id="1210884"/>
    <lineage>
        <taxon>Bacteria</taxon>
        <taxon>Pseudomonadati</taxon>
        <taxon>Planctomycetota</taxon>
        <taxon>Planctomycetia</taxon>
        <taxon>Gemmatales</taxon>
        <taxon>Gemmataceae</taxon>
        <taxon>Gemmata</taxon>
    </lineage>
</organism>
<dbReference type="KEGG" id="gms:SOIL9_46930"/>
<evidence type="ECO:0000313" key="1">
    <source>
        <dbReference type="EMBL" id="VTR93021.1"/>
    </source>
</evidence>
<accession>A0A6P2CVM3</accession>
<dbReference type="NCBIfam" id="TIGR02996">
    <property type="entry name" value="rpt_mate_G_obs"/>
    <property type="match status" value="1"/>
</dbReference>
<name>A0A6P2CVM3_9BACT</name>
<proteinExistence type="predicted"/>
<dbReference type="RefSeq" id="WP_162667811.1">
    <property type="nucleotide sequence ID" value="NZ_LR593886.1"/>
</dbReference>
<protein>
    <recommendedName>
        <fullName evidence="3">Repeat-companion domain protein</fullName>
    </recommendedName>
</protein>
<keyword evidence="2" id="KW-1185">Reference proteome</keyword>
<reference evidence="1 2" key="1">
    <citation type="submission" date="2019-05" db="EMBL/GenBank/DDBJ databases">
        <authorList>
            <consortium name="Science for Life Laboratories"/>
        </authorList>
    </citation>
    <scope>NUCLEOTIDE SEQUENCE [LARGE SCALE GENOMIC DNA]</scope>
    <source>
        <strain evidence="1">Soil9</strain>
    </source>
</reference>
<gene>
    <name evidence="1" type="ORF">SOIL9_46930</name>
</gene>
<evidence type="ECO:0000313" key="2">
    <source>
        <dbReference type="Proteomes" id="UP000464178"/>
    </source>
</evidence>